<dbReference type="Proteomes" id="UP000003824">
    <property type="component" value="Unassembled WGS sequence"/>
</dbReference>
<gene>
    <name evidence="2" type="ORF">SSFG_07858</name>
</gene>
<sequence>MDTASKPEWLTVREVAEHFRVSTRTVTRWALSGQMRMRRVGPTGRLIRIHSSELNSEHDLPASA</sequence>
<protein>
    <submittedName>
        <fullName evidence="2">Predicted protein</fullName>
    </submittedName>
</protein>
<evidence type="ECO:0000313" key="2">
    <source>
        <dbReference type="EMBL" id="EFE72623.2"/>
    </source>
</evidence>
<dbReference type="Pfam" id="PF12728">
    <property type="entry name" value="HTH_17"/>
    <property type="match status" value="1"/>
</dbReference>
<name>D6AAT8_STRV1</name>
<evidence type="ECO:0000313" key="3">
    <source>
        <dbReference type="Proteomes" id="UP000003824"/>
    </source>
</evidence>
<dbReference type="InterPro" id="IPR009061">
    <property type="entry name" value="DNA-bd_dom_put_sf"/>
</dbReference>
<dbReference type="InterPro" id="IPR010093">
    <property type="entry name" value="SinI_DNA-bd"/>
</dbReference>
<reference evidence="3" key="1">
    <citation type="submission" date="2008-12" db="EMBL/GenBank/DDBJ databases">
        <title>Annotation of Streptomyces ghanaensis ATCC 14672.</title>
        <authorList>
            <consortium name="The Broad Institute Genome Sequencing Platform"/>
            <consortium name="Broad Institute Microbial Sequencing Center"/>
            <person name="Fischbach M."/>
            <person name="Ward D."/>
            <person name="Young S."/>
            <person name="Kodira C.D."/>
            <person name="Zeng Q."/>
            <person name="Koehrsen M."/>
            <person name="Godfrey P."/>
            <person name="Alvarado L."/>
            <person name="Berlin A.M."/>
            <person name="Borenstein D."/>
            <person name="Chen Z."/>
            <person name="Engels R."/>
            <person name="Freedman E."/>
            <person name="Gellesch M."/>
            <person name="Goldberg J."/>
            <person name="Griggs A."/>
            <person name="Gujja S."/>
            <person name="Heiman D.I."/>
            <person name="Hepburn T.A."/>
            <person name="Howarth C."/>
            <person name="Jen D."/>
            <person name="Larson L."/>
            <person name="Lewis B."/>
            <person name="Mehta T."/>
            <person name="Park D."/>
            <person name="Pearson M."/>
            <person name="Roberts A."/>
            <person name="Saif S."/>
            <person name="Shea T.D."/>
            <person name="Shenoy N."/>
            <person name="Sisk P."/>
            <person name="Stolte C."/>
            <person name="Sykes S.N."/>
            <person name="Walk T."/>
            <person name="White J."/>
            <person name="Yandava C."/>
            <person name="Straight P."/>
            <person name="Clardy J."/>
            <person name="Hung D."/>
            <person name="Kolter R."/>
            <person name="Mekalanos J."/>
            <person name="Walker S."/>
            <person name="Walsh C.T."/>
            <person name="Wieland B.L.C."/>
            <person name="Ilzarbe M."/>
            <person name="Galagan J."/>
            <person name="Nusbaum C."/>
            <person name="Birren B."/>
        </authorList>
    </citation>
    <scope>NUCLEOTIDE SEQUENCE [LARGE SCALE GENOMIC DNA]</scope>
    <source>
        <strain evidence="3">ATCC 14672 / DSM 40746 / JCM 4963 / KCTC 9882 / NRRL B-12104 / FH 1290</strain>
    </source>
</reference>
<dbReference type="NCBIfam" id="TIGR01764">
    <property type="entry name" value="excise"/>
    <property type="match status" value="1"/>
</dbReference>
<dbReference type="EMBL" id="DS999643">
    <property type="protein sequence ID" value="EFE72623.2"/>
    <property type="molecule type" value="Genomic_DNA"/>
</dbReference>
<dbReference type="SUPFAM" id="SSF46955">
    <property type="entry name" value="Putative DNA-binding domain"/>
    <property type="match status" value="1"/>
</dbReference>
<accession>D6AAT8</accession>
<organism evidence="2 3">
    <name type="scientific">Streptomyces viridosporus (strain ATCC 14672 / DSM 40746 / JCM 4963 / KCTC 9882 / NRRL B-12104 / FH 1290)</name>
    <name type="common">Streptomyces ghanaensis</name>
    <dbReference type="NCBI Taxonomy" id="566461"/>
    <lineage>
        <taxon>Bacteria</taxon>
        <taxon>Bacillati</taxon>
        <taxon>Actinomycetota</taxon>
        <taxon>Actinomycetes</taxon>
        <taxon>Kitasatosporales</taxon>
        <taxon>Streptomycetaceae</taxon>
        <taxon>Streptomyces</taxon>
    </lineage>
</organism>
<proteinExistence type="predicted"/>
<dbReference type="RefSeq" id="WP_004994504.1">
    <property type="nucleotide sequence ID" value="NZ_DS999643.1"/>
</dbReference>
<dbReference type="InterPro" id="IPR041657">
    <property type="entry name" value="HTH_17"/>
</dbReference>
<dbReference type="AlphaFoldDB" id="D6AAT8"/>
<dbReference type="GO" id="GO:0003677">
    <property type="term" value="F:DNA binding"/>
    <property type="evidence" value="ECO:0007669"/>
    <property type="project" value="InterPro"/>
</dbReference>
<evidence type="ECO:0000259" key="1">
    <source>
        <dbReference type="Pfam" id="PF12728"/>
    </source>
</evidence>
<feature type="domain" description="Helix-turn-helix" evidence="1">
    <location>
        <begin position="9"/>
        <end position="55"/>
    </location>
</feature>